<keyword evidence="2" id="KW-0472">Membrane</keyword>
<sequence precursor="true">MISILAMLFSIQIAAADENKVNVMYISWTPSAALEAASQSMVYSSDVVYTYVPSFNTTTWTGPSDELLAAASSGLLMEQDVIFTDMLSSAVFDPMNTSFRAAKDNGTSFVDIRSLGTPEYFDYISDGSSTEPIDTYYNNMGIGTETEMQNAEDLLTYLCKNYGNKPQITDNWGGKIRIVYIGWQPSAALEDAASTTRFNDSIEFIYIPSFNTTTWAGPSDELLQAASSGLLLQQDVIFTDMLSSAVFDPLNATFNAAHDAGISLVDIRSMGTPGYFDYVSDGSSTQLIDTYYNNMGTATEDEKLNAENLVLYLAKEYGDHPEITDKWDTIKIMYLCYAANPALENASLTNPYSQNIEYTYIPSFNVTTWADPSDELLRAASSGLLQEQDVIFCDMLSSSIYGPLNQSFWEAHTVGTVFVDVRSIDTPAYFDHVYTGDENVTLLNYYNNMGTQTDAQLTSAENFLIYLAKEYGDNPELTADWQLQGSDASVLPQVGLYHKDYPGKYFETTQQYLEWYSTNDDTHHVYDPSKPTIGMWLHRSDITNGQMGVVDALISDLEGKDCNVIVGFDTFDDIVKYYCDENNQSLVQCVISLKSFRLNYYDNEKGERELRQLNVPVLRGIVVDVPQTPDPADANRGIPNAQVVRMTLGPNLDGIFEYVVIGKNVYDSTNGTSEAVPMDIQVDWIGNRSINWAKLKLMNNSEKKVAVIYYNYPSGKDNIGASYLDTISSMRLMLQEMQDAGFNVTSVPENNTELLDVIQAQGINAGCWAPGVLNEMVGNRTSWGLQLIPMETYREWFEAEIPQDLRDEVIEEWGAPWQEDLPEDKNLMIWENNSGKYLVIPTVQFGNVWLMPQPARGFMQSDDTLYHSTLVPPPHQYIAFYLWLNEQWDADAVIHLGTHGTHEWLPGQAYGMNRTAEWSPLLLQDMPNIYPYIVANVGEGLTAEYRGNALIIDHMTPTLERSGTYGQLSNLSRYVQQYYGQEMSTQTKKGYQMIIVDEMVKANLTTDLELNASELYGYNETLFDVFVKNVLHEYLEEIASENIPYGMHILGEVPASNSTSPNRDELSCMVRSMMKGNFEDNVTAAYYPIADYPLGIPLNDTKVDWLVWEVVTNGTSIYDAEDMVYGYTNESVFIDLERGLEYKQRLIDSAIEMDRVIDALSADFIPAGPGTDPVMNPNAVPTGRNFYGVNPELYPSEATWKLGVMLAQELLVDYYEEHGEYPTKVSFSRFGVEFIRDHGTLEAEAMYLLGVKPVWDSNGYVVGVELIPEEELLPNYDASLPGRPRIDIVYATAGMRDAFPSKIKMLDDAVKLANIAPSVNYPNYVNASTQAIYQDLYASLQGSFETDEETAAMAETLSTMRCFAVQDGTYDILVGDAIDASGVWESEDEIATLYLEKMGFAYGTELWGYQCQELLTSNLKNVEASVHSDSSNLYDTLDNDDFFQYFGGLNLATRYVREDHQTPEMYVSDTRDPNNAQMTGMKEYLSKNLRSRYFNPKWIEGMQGSGYAGGRMMAEFVDNLWGWEVTDPELVDDSVWDNVYKTYANEGMEEWFNAENAGAYQSITGRMLEAVRKGYWEPSAEVVQSLTQEYMESVAENGATCCHHTCGNPLLDDFVQGVVSVPGVVSEEVIDKYNQQLYKATLRDDTEANDATSAEKSKGGSSTGSAQVKPGGSSNQTTQTDGGVGTDLDKVPQESMRSTQDPNYVEGYEMTTETVSQPESSSPTFSGSDIVALILVAGAVGAVFIGFMRRRKM</sequence>
<accession>L0KXP6</accession>
<evidence type="ECO:0000256" key="2">
    <source>
        <dbReference type="SAM" id="Phobius"/>
    </source>
</evidence>
<gene>
    <name evidence="4" type="ordered locus">Metho_0563</name>
</gene>
<dbReference type="PANTHER" id="PTHR44119:SF4">
    <property type="entry name" value="AEROBIC COBALTOCHELATASE SUBUNIT COBN"/>
    <property type="match status" value="1"/>
</dbReference>
<reference evidence="5" key="1">
    <citation type="submission" date="2012-02" db="EMBL/GenBank/DDBJ databases">
        <title>Complete sequence of chromosome of Methanomethylovorans hollandica DSM 15978.</title>
        <authorList>
            <person name="Lucas S."/>
            <person name="Copeland A."/>
            <person name="Lapidus A."/>
            <person name="Glavina del Rio T."/>
            <person name="Dalin E."/>
            <person name="Tice H."/>
            <person name="Bruce D."/>
            <person name="Goodwin L."/>
            <person name="Pitluck S."/>
            <person name="Peters L."/>
            <person name="Mikhailova N."/>
            <person name="Held B."/>
            <person name="Kyrpides N."/>
            <person name="Mavromatis K."/>
            <person name="Ivanova N."/>
            <person name="Brettin T."/>
            <person name="Detter J.C."/>
            <person name="Han C."/>
            <person name="Larimer F."/>
            <person name="Land M."/>
            <person name="Hauser L."/>
            <person name="Markowitz V."/>
            <person name="Cheng J.-F."/>
            <person name="Hugenholtz P."/>
            <person name="Woyke T."/>
            <person name="Wu D."/>
            <person name="Spring S."/>
            <person name="Schroeder M."/>
            <person name="Brambilla E."/>
            <person name="Klenk H.-P."/>
            <person name="Eisen J.A."/>
        </authorList>
    </citation>
    <scope>NUCLEOTIDE SEQUENCE [LARGE SCALE GENOMIC DNA]</scope>
    <source>
        <strain evidence="5">DSM 15978 / NBRC 107637 / DMS1</strain>
    </source>
</reference>
<evidence type="ECO:0000313" key="4">
    <source>
        <dbReference type="EMBL" id="AGB48828.1"/>
    </source>
</evidence>
<dbReference type="KEGG" id="mhz:Metho_0563"/>
<dbReference type="EMBL" id="CP003362">
    <property type="protein sequence ID" value="AGB48828.1"/>
    <property type="molecule type" value="Genomic_DNA"/>
</dbReference>
<protein>
    <submittedName>
        <fullName evidence="4">Mg chelatase, cobalamin biosynthesis protein CobN</fullName>
    </submittedName>
</protein>
<feature type="domain" description="CobN/magnesium chelatase" evidence="3">
    <location>
        <begin position="460"/>
        <end position="1582"/>
    </location>
</feature>
<evidence type="ECO:0000259" key="3">
    <source>
        <dbReference type="Pfam" id="PF02514"/>
    </source>
</evidence>
<keyword evidence="2" id="KW-1133">Transmembrane helix</keyword>
<evidence type="ECO:0000256" key="1">
    <source>
        <dbReference type="SAM" id="MobiDB-lite"/>
    </source>
</evidence>
<feature type="transmembrane region" description="Helical" evidence="2">
    <location>
        <begin position="1730"/>
        <end position="1748"/>
    </location>
</feature>
<proteinExistence type="predicted"/>
<keyword evidence="2" id="KW-0812">Transmembrane</keyword>
<dbReference type="PANTHER" id="PTHR44119">
    <property type="entry name" value="MAGNESIUM-CHELATASE SUBUNIT CHLH, CHLOROPLASTIC"/>
    <property type="match status" value="1"/>
</dbReference>
<organism evidence="4 5">
    <name type="scientific">Methanomethylovorans hollandica (strain DSM 15978 / NBRC 107637 / DMS1)</name>
    <dbReference type="NCBI Taxonomy" id="867904"/>
    <lineage>
        <taxon>Archaea</taxon>
        <taxon>Methanobacteriati</taxon>
        <taxon>Methanobacteriota</taxon>
        <taxon>Stenosarchaea group</taxon>
        <taxon>Methanomicrobia</taxon>
        <taxon>Methanosarcinales</taxon>
        <taxon>Methanosarcinaceae</taxon>
        <taxon>Methanomethylovorans</taxon>
    </lineage>
</organism>
<evidence type="ECO:0000313" key="5">
    <source>
        <dbReference type="Proteomes" id="UP000010866"/>
    </source>
</evidence>
<dbReference type="HOGENOM" id="CLU_002017_4_1_2"/>
<dbReference type="Pfam" id="PF02514">
    <property type="entry name" value="CobN-Mg_chel"/>
    <property type="match status" value="1"/>
</dbReference>
<name>L0KXP6_METHD</name>
<feature type="region of interest" description="Disordered" evidence="1">
    <location>
        <begin position="1644"/>
        <end position="1724"/>
    </location>
</feature>
<feature type="compositionally biased region" description="Polar residues" evidence="1">
    <location>
        <begin position="1711"/>
        <end position="1724"/>
    </location>
</feature>
<dbReference type="STRING" id="867904.Metho_0563"/>
<dbReference type="Proteomes" id="UP000010866">
    <property type="component" value="Chromosome"/>
</dbReference>
<dbReference type="CDD" id="cd10150">
    <property type="entry name" value="CobN_like"/>
    <property type="match status" value="1"/>
</dbReference>
<dbReference type="InterPro" id="IPR003672">
    <property type="entry name" value="CobN/Mg_chltase"/>
</dbReference>
<keyword evidence="5" id="KW-1185">Reference proteome</keyword>